<dbReference type="SUPFAM" id="SSF52266">
    <property type="entry name" value="SGNH hydrolase"/>
    <property type="match status" value="1"/>
</dbReference>
<feature type="chain" id="PRO_5016752330" evidence="2">
    <location>
        <begin position="21"/>
        <end position="500"/>
    </location>
</feature>
<evidence type="ECO:0000256" key="1">
    <source>
        <dbReference type="ARBA" id="ARBA00022801"/>
    </source>
</evidence>
<dbReference type="OrthoDB" id="9816001at2"/>
<organism evidence="4 5">
    <name type="scientific">Mucilaginibacter hurinus</name>
    <dbReference type="NCBI Taxonomy" id="2201324"/>
    <lineage>
        <taxon>Bacteria</taxon>
        <taxon>Pseudomonadati</taxon>
        <taxon>Bacteroidota</taxon>
        <taxon>Sphingobacteriia</taxon>
        <taxon>Sphingobacteriales</taxon>
        <taxon>Sphingobacteriaceae</taxon>
        <taxon>Mucilaginibacter</taxon>
    </lineage>
</organism>
<feature type="domain" description="Sialate O-acetylesterase" evidence="3">
    <location>
        <begin position="114"/>
        <end position="387"/>
    </location>
</feature>
<evidence type="ECO:0000313" key="5">
    <source>
        <dbReference type="Proteomes" id="UP000253209"/>
    </source>
</evidence>
<evidence type="ECO:0000256" key="2">
    <source>
        <dbReference type="SAM" id="SignalP"/>
    </source>
</evidence>
<dbReference type="GO" id="GO:0001681">
    <property type="term" value="F:sialate O-acetylesterase activity"/>
    <property type="evidence" value="ECO:0007669"/>
    <property type="project" value="InterPro"/>
</dbReference>
<dbReference type="GO" id="GO:0005975">
    <property type="term" value="P:carbohydrate metabolic process"/>
    <property type="evidence" value="ECO:0007669"/>
    <property type="project" value="TreeGrafter"/>
</dbReference>
<dbReference type="AlphaFoldDB" id="A0A367GLK3"/>
<evidence type="ECO:0000313" key="4">
    <source>
        <dbReference type="EMBL" id="RCH54347.1"/>
    </source>
</evidence>
<dbReference type="PANTHER" id="PTHR22901">
    <property type="entry name" value="SIALATE O-ACETYLESTERASE"/>
    <property type="match status" value="1"/>
</dbReference>
<keyword evidence="2" id="KW-0732">Signal</keyword>
<dbReference type="Proteomes" id="UP000253209">
    <property type="component" value="Unassembled WGS sequence"/>
</dbReference>
<proteinExistence type="predicted"/>
<sequence length="500" mass="55397">MKRSYLYILVFVFAANSIFANTQTAFKLANVLQSNMVVQQGKPFKLWGKAVAGETVVMTVDWNRTAVAVKADAGGNWTGQINVPKAKPGDFTPHVITVKNGDKIVRLTDVLIGDVWLCAGQSNMDMIVTEANFIGYPGVLNYKEEIAAANFPAIRMYKAAAEFKIKPQDDTKGTWTICSPKTVGNFSGVAYFFGRELFLKLNIPIGLVVTSAPGASTQAFTKKEVLTADAALKQRYYDPQIANISSQDSVDKTGFFTNVTKPTLLYNGIIHPLLNLSVKGITYYQGESNSRDGGWDLYVSLFEKMLADWRNDFNQGDLPFYYTQIAPFREPQEDSTAYVAAIFRETQERLLKLKNTGIAVTLDVGERKTVHPSDKRAVGERLAKNALNKTYNVKGVQYLGPRFAKYTVNGNSIKISFAKESLGTGLTTSDGKPPEHFYVAGADKKFYPAKAAIIGNDIVLTGFNVTEPVAVRYAFMNWNDTNLQNKEGLPAMQFRTDNWE</sequence>
<name>A0A367GLK3_9SPHI</name>
<dbReference type="InterPro" id="IPR039329">
    <property type="entry name" value="SIAE"/>
</dbReference>
<reference evidence="4 5" key="1">
    <citation type="submission" date="2018-05" db="EMBL/GenBank/DDBJ databases">
        <title>Mucilaginibacter hurinus sp. nov., isolated from briquette warehouse soil.</title>
        <authorList>
            <person name="Choi L."/>
        </authorList>
    </citation>
    <scope>NUCLEOTIDE SEQUENCE [LARGE SCALE GENOMIC DNA]</scope>
    <source>
        <strain evidence="4 5">ZR32</strain>
    </source>
</reference>
<keyword evidence="1" id="KW-0378">Hydrolase</keyword>
<evidence type="ECO:0000259" key="3">
    <source>
        <dbReference type="Pfam" id="PF03629"/>
    </source>
</evidence>
<accession>A0A367GLK3</accession>
<dbReference type="EMBL" id="QGDC01000007">
    <property type="protein sequence ID" value="RCH54347.1"/>
    <property type="molecule type" value="Genomic_DNA"/>
</dbReference>
<feature type="signal peptide" evidence="2">
    <location>
        <begin position="1"/>
        <end position="20"/>
    </location>
</feature>
<gene>
    <name evidence="4" type="ORF">DJ568_13750</name>
</gene>
<dbReference type="InterPro" id="IPR005181">
    <property type="entry name" value="SASA"/>
</dbReference>
<protein>
    <submittedName>
        <fullName evidence="4">Sialate O-acetylesterase</fullName>
    </submittedName>
</protein>
<dbReference type="Gene3D" id="3.40.50.1110">
    <property type="entry name" value="SGNH hydrolase"/>
    <property type="match status" value="1"/>
</dbReference>
<comment type="caution">
    <text evidence="4">The sequence shown here is derived from an EMBL/GenBank/DDBJ whole genome shotgun (WGS) entry which is preliminary data.</text>
</comment>
<dbReference type="InterPro" id="IPR036514">
    <property type="entry name" value="SGNH_hydro_sf"/>
</dbReference>
<dbReference type="PANTHER" id="PTHR22901:SF0">
    <property type="entry name" value="SIALATE O-ACETYLESTERASE"/>
    <property type="match status" value="1"/>
</dbReference>
<keyword evidence="5" id="KW-1185">Reference proteome</keyword>
<dbReference type="Pfam" id="PF03629">
    <property type="entry name" value="SASA"/>
    <property type="match status" value="1"/>
</dbReference>
<dbReference type="RefSeq" id="WP_114005858.1">
    <property type="nucleotide sequence ID" value="NZ_QGDC01000007.1"/>
</dbReference>